<sequence>MPRKMQRSKWILLMLDCPSPFDLSRSATLTCPGERCPCSLPTHMAS</sequence>
<proteinExistence type="predicted"/>
<dbReference type="EMBL" id="CASHTH010001767">
    <property type="protein sequence ID" value="CAI8019640.1"/>
    <property type="molecule type" value="Genomic_DNA"/>
</dbReference>
<accession>A0AA35RXN2</accession>
<name>A0AA35RXN2_GEOBA</name>
<dbReference type="AlphaFoldDB" id="A0AA35RXN2"/>
<protein>
    <submittedName>
        <fullName evidence="1">Uncharacterized protein</fullName>
    </submittedName>
</protein>
<organism evidence="1 2">
    <name type="scientific">Geodia barretti</name>
    <name type="common">Barrett's horny sponge</name>
    <dbReference type="NCBI Taxonomy" id="519541"/>
    <lineage>
        <taxon>Eukaryota</taxon>
        <taxon>Metazoa</taxon>
        <taxon>Porifera</taxon>
        <taxon>Demospongiae</taxon>
        <taxon>Heteroscleromorpha</taxon>
        <taxon>Tetractinellida</taxon>
        <taxon>Astrophorina</taxon>
        <taxon>Geodiidae</taxon>
        <taxon>Geodia</taxon>
    </lineage>
</organism>
<comment type="caution">
    <text evidence="1">The sequence shown here is derived from an EMBL/GenBank/DDBJ whole genome shotgun (WGS) entry which is preliminary data.</text>
</comment>
<evidence type="ECO:0000313" key="1">
    <source>
        <dbReference type="EMBL" id="CAI8019640.1"/>
    </source>
</evidence>
<dbReference type="Proteomes" id="UP001174909">
    <property type="component" value="Unassembled WGS sequence"/>
</dbReference>
<keyword evidence="2" id="KW-1185">Reference proteome</keyword>
<reference evidence="1" key="1">
    <citation type="submission" date="2023-03" db="EMBL/GenBank/DDBJ databases">
        <authorList>
            <person name="Steffen K."/>
            <person name="Cardenas P."/>
        </authorList>
    </citation>
    <scope>NUCLEOTIDE SEQUENCE</scope>
</reference>
<gene>
    <name evidence="1" type="ORF">GBAR_LOCUS11792</name>
</gene>
<evidence type="ECO:0000313" key="2">
    <source>
        <dbReference type="Proteomes" id="UP001174909"/>
    </source>
</evidence>